<gene>
    <name evidence="3" type="ORF">JW886_04530</name>
</gene>
<dbReference type="GO" id="GO:0046872">
    <property type="term" value="F:metal ion binding"/>
    <property type="evidence" value="ECO:0007669"/>
    <property type="project" value="UniProtKB-KW"/>
</dbReference>
<evidence type="ECO:0000256" key="1">
    <source>
        <dbReference type="ARBA" id="ARBA00022723"/>
    </source>
</evidence>
<dbReference type="Gene3D" id="3.10.180.10">
    <property type="entry name" value="2,3-Dihydroxybiphenyl 1,2-Dioxygenase, domain 1"/>
    <property type="match status" value="1"/>
</dbReference>
<dbReference type="InterPro" id="IPR037523">
    <property type="entry name" value="VOC_core"/>
</dbReference>
<dbReference type="Proteomes" id="UP000663608">
    <property type="component" value="Chromosome"/>
</dbReference>
<dbReference type="InterPro" id="IPR029068">
    <property type="entry name" value="Glyas_Bleomycin-R_OHBP_Dase"/>
</dbReference>
<dbReference type="PANTHER" id="PTHR36113:SF6">
    <property type="entry name" value="FOSFOMYCIN RESISTANCE PROTEIN FOSX"/>
    <property type="match status" value="1"/>
</dbReference>
<organism evidence="3 4">
    <name type="scientific">Lactococcus taiwanensis</name>
    <dbReference type="NCBI Taxonomy" id="1151742"/>
    <lineage>
        <taxon>Bacteria</taxon>
        <taxon>Bacillati</taxon>
        <taxon>Bacillota</taxon>
        <taxon>Bacilli</taxon>
        <taxon>Lactobacillales</taxon>
        <taxon>Streptococcaceae</taxon>
        <taxon>Lactococcus</taxon>
    </lineage>
</organism>
<keyword evidence="1" id="KW-0479">Metal-binding</keyword>
<reference evidence="3 4" key="1">
    <citation type="submission" date="2021-02" db="EMBL/GenBank/DDBJ databases">
        <title>Complete genome sequence of Lactococcus lactis strain K_LL004.</title>
        <authorList>
            <person name="Kim H.B."/>
        </authorList>
    </citation>
    <scope>NUCLEOTIDE SEQUENCE [LARGE SCALE GENOMIC DNA]</scope>
    <source>
        <strain evidence="3 4">K_LL004</strain>
    </source>
</reference>
<keyword evidence="4" id="KW-1185">Reference proteome</keyword>
<accession>A0AA45KHN7</accession>
<dbReference type="PROSITE" id="PS51819">
    <property type="entry name" value="VOC"/>
    <property type="match status" value="1"/>
</dbReference>
<dbReference type="Pfam" id="PF00903">
    <property type="entry name" value="Glyoxalase"/>
    <property type="match status" value="1"/>
</dbReference>
<evidence type="ECO:0000313" key="4">
    <source>
        <dbReference type="Proteomes" id="UP000663608"/>
    </source>
</evidence>
<dbReference type="InterPro" id="IPR051332">
    <property type="entry name" value="Fosfomycin_Res_Enzymes"/>
</dbReference>
<dbReference type="InterPro" id="IPR037478">
    <property type="entry name" value="YwkD-like_dom"/>
</dbReference>
<evidence type="ECO:0000259" key="2">
    <source>
        <dbReference type="PROSITE" id="PS51819"/>
    </source>
</evidence>
<dbReference type="PANTHER" id="PTHR36113">
    <property type="entry name" value="LYASE, PUTATIVE-RELATED-RELATED"/>
    <property type="match status" value="1"/>
</dbReference>
<dbReference type="SUPFAM" id="SSF54593">
    <property type="entry name" value="Glyoxalase/Bleomycin resistance protein/Dihydroxybiphenyl dioxygenase"/>
    <property type="match status" value="1"/>
</dbReference>
<dbReference type="EMBL" id="CP070872">
    <property type="protein sequence ID" value="QSE77515.1"/>
    <property type="molecule type" value="Genomic_DNA"/>
</dbReference>
<protein>
    <submittedName>
        <fullName evidence="3">VOC family protein</fullName>
    </submittedName>
</protein>
<proteinExistence type="predicted"/>
<name>A0AA45KHN7_9LACT</name>
<feature type="domain" description="VOC" evidence="2">
    <location>
        <begin position="8"/>
        <end position="130"/>
    </location>
</feature>
<dbReference type="InterPro" id="IPR004360">
    <property type="entry name" value="Glyas_Fos-R_dOase_dom"/>
</dbReference>
<dbReference type="RefSeq" id="WP_205872424.1">
    <property type="nucleotide sequence ID" value="NZ_CP070872.1"/>
</dbReference>
<dbReference type="AlphaFoldDB" id="A0AA45KHN7"/>
<dbReference type="CDD" id="cd08352">
    <property type="entry name" value="VOC_Bs_YwkD_like"/>
    <property type="match status" value="1"/>
</dbReference>
<sequence>MNKHHFNMIHHIAIIGSEYKRSLKFYSEILNFKIIRETKRGKKNDIKIDLMMNDQTEIELFIKPDAPERVSFPEAKGLRHLAFKTQAIEEDVRYLKENDVRVEEIRYDEITHKKMVFFFDPDGLPLELHE</sequence>
<dbReference type="KEGG" id="lti:JW886_04530"/>
<evidence type="ECO:0000313" key="3">
    <source>
        <dbReference type="EMBL" id="QSE77515.1"/>
    </source>
</evidence>